<evidence type="ECO:0000259" key="11">
    <source>
        <dbReference type="Pfam" id="PF00593"/>
    </source>
</evidence>
<dbReference type="RefSeq" id="WP_081817854.1">
    <property type="nucleotide sequence ID" value="NZ_LR590484.1"/>
</dbReference>
<evidence type="ECO:0000256" key="4">
    <source>
        <dbReference type="ARBA" id="ARBA00022692"/>
    </source>
</evidence>
<dbReference type="Pfam" id="PF07715">
    <property type="entry name" value="Plug"/>
    <property type="match status" value="1"/>
</dbReference>
<evidence type="ECO:0000256" key="5">
    <source>
        <dbReference type="ARBA" id="ARBA00023077"/>
    </source>
</evidence>
<dbReference type="STRING" id="1123265.GCA_000686625_02646"/>
<evidence type="ECO:0000256" key="10">
    <source>
        <dbReference type="SAM" id="SignalP"/>
    </source>
</evidence>
<feature type="domain" description="TonB-dependent receptor plug" evidence="12">
    <location>
        <begin position="128"/>
        <end position="233"/>
    </location>
</feature>
<evidence type="ECO:0000256" key="8">
    <source>
        <dbReference type="PROSITE-ProRule" id="PRU01360"/>
    </source>
</evidence>
<keyword evidence="6 8" id="KW-0472">Membrane</keyword>
<keyword evidence="10" id="KW-0732">Signal</keyword>
<keyword evidence="7 8" id="KW-0998">Cell outer membrane</keyword>
<dbReference type="Gene3D" id="2.60.40.1120">
    <property type="entry name" value="Carboxypeptidase-like, regulatory domain"/>
    <property type="match status" value="1"/>
</dbReference>
<proteinExistence type="inferred from homology"/>
<dbReference type="SUPFAM" id="SSF56935">
    <property type="entry name" value="Porins"/>
    <property type="match status" value="1"/>
</dbReference>
<dbReference type="Pfam" id="PF00593">
    <property type="entry name" value="TonB_dep_Rec_b-barrel"/>
    <property type="match status" value="1"/>
</dbReference>
<evidence type="ECO:0000256" key="6">
    <source>
        <dbReference type="ARBA" id="ARBA00023136"/>
    </source>
</evidence>
<dbReference type="InterPro" id="IPR039426">
    <property type="entry name" value="TonB-dep_rcpt-like"/>
</dbReference>
<dbReference type="EMBL" id="LR590484">
    <property type="protein sequence ID" value="VTR44009.1"/>
    <property type="molecule type" value="Genomic_DNA"/>
</dbReference>
<sequence>MQKTLLISMALGLSYPTWANVERDHVKLTKETQTIAAQSTVEGVVKDNNGAAMPGVTITNLSTGKTTSTDASGQFSLPANAGQKLKLTLVGYSEKIVTVSGNQLDIVMESKDTELEEVVVVGYGTQKKVNLTGAVDQVGSEVFEGRVLGNASQMLQGVIPNLNITPADGKPNRAPSFNIRGTTSIGQGGSALVLIDGVEGDPASINPNDIETVTTLKDAAASAIYGSRGTFGVVLITTKRAKAGKTSINYSGNGSFQKPITLPKFVTDGYEYASHFFEAYNAWNNYSSIPSKLNKTQIFTMDWLNEFKRRKEQGITEEVTVDDKGNYVYYGNEDYYGALIKDHTFVQDHNLSVNGNSEKFDYYISGRAYDYKGLYRYNTDKYKIYNTRAKAGVQVNEWLRISNNIDYNYSKYRDPVTAGEGGNIWRNIADEGHPSSPIFNPDGSLSFSAAYTVGDFIYGKNRVETENRDLRNTTSFETKFLNNTLRIKGDLTFRNRDLNSVRVRVPVPYSTQEGKTLKLETDLNNNIYQVDQKWKYLFGNIYGEYEKTVGDHYFKGLLGYNYEQRSISGTYINKIGLLTEDVDNINLALGQNTTATAEYNKYRTAGIFVRANYIFKDRYLFEFNGRYDGSSRFPVDQQWAFFPSASAGWRVSEEPFFNVDKRIISDLKFRASYGSLGNGVVDPYSFMDLYDIRIMDRLLNGQKPSYTSVPKVIPNNLTWETARTANFGIDFSSLNGKLTFTGDIYQRKTLNMYTLSVELPDIFGAASPKGNYADMTTKGFELSIAYKDRFDLNSSPFNWSVKATLADYRSTIDRYENKAGLLQNDRYQQDRYYEGQRLGEIWGYVTQGLFQNQAEIDGAPTQKVIRSSNSGKIYPGDVRFADLNGDGVIDYGSNTIYDHGDKTIIGNYEPRYIYGFNINMDWKNIYFSTFFQGVGRQHWYPSNESIFWGQYNRPYNNLPEWHLNNYWTEDNPNAYLPRYAGYNESLKTTPQTRYLQNIAYIRMKNIQIGYNFPAAVTSKLKISSLRAGISGENLWTWSPLYKRTRDLDVGNLAKSDPDVNSTMRLDATSGNSGDGFNYPVMKSISFNLSIGL</sequence>
<evidence type="ECO:0000256" key="2">
    <source>
        <dbReference type="ARBA" id="ARBA00022448"/>
    </source>
</evidence>
<protein>
    <submittedName>
        <fullName evidence="13">Outer membrane cobalamin receptor protein</fullName>
    </submittedName>
</protein>
<dbReference type="InterPro" id="IPR023997">
    <property type="entry name" value="TonB-dep_OMP_SusC/RagA_CS"/>
</dbReference>
<accession>A0A4U9VF78</accession>
<dbReference type="InterPro" id="IPR023996">
    <property type="entry name" value="TonB-dep_OMP_SusC/RagA"/>
</dbReference>
<dbReference type="KEGG" id="stha:NCTC11429_02966"/>
<reference evidence="13 14" key="1">
    <citation type="submission" date="2019-05" db="EMBL/GenBank/DDBJ databases">
        <authorList>
            <consortium name="Pathogen Informatics"/>
        </authorList>
    </citation>
    <scope>NUCLEOTIDE SEQUENCE [LARGE SCALE GENOMIC DNA]</scope>
    <source>
        <strain evidence="13 14">NCTC11429</strain>
    </source>
</reference>
<dbReference type="AlphaFoldDB" id="A0A4U9VF78"/>
<gene>
    <name evidence="13" type="ORF">NCTC11429_02966</name>
</gene>
<dbReference type="PROSITE" id="PS52016">
    <property type="entry name" value="TONB_DEPENDENT_REC_3"/>
    <property type="match status" value="1"/>
</dbReference>
<evidence type="ECO:0000256" key="9">
    <source>
        <dbReference type="RuleBase" id="RU003357"/>
    </source>
</evidence>
<evidence type="ECO:0000256" key="7">
    <source>
        <dbReference type="ARBA" id="ARBA00023237"/>
    </source>
</evidence>
<dbReference type="GO" id="GO:0009279">
    <property type="term" value="C:cell outer membrane"/>
    <property type="evidence" value="ECO:0007669"/>
    <property type="project" value="UniProtKB-SubCell"/>
</dbReference>
<dbReference type="InterPro" id="IPR037066">
    <property type="entry name" value="Plug_dom_sf"/>
</dbReference>
<name>A0A4U9VF78_9SPHI</name>
<dbReference type="InterPro" id="IPR012910">
    <property type="entry name" value="Plug_dom"/>
</dbReference>
<dbReference type="SUPFAM" id="SSF49464">
    <property type="entry name" value="Carboxypeptidase regulatory domain-like"/>
    <property type="match status" value="1"/>
</dbReference>
<evidence type="ECO:0000256" key="1">
    <source>
        <dbReference type="ARBA" id="ARBA00004571"/>
    </source>
</evidence>
<keyword evidence="3 8" id="KW-1134">Transmembrane beta strand</keyword>
<organism evidence="13 14">
    <name type="scientific">Sphingobacterium thalpophilum</name>
    <dbReference type="NCBI Taxonomy" id="259"/>
    <lineage>
        <taxon>Bacteria</taxon>
        <taxon>Pseudomonadati</taxon>
        <taxon>Bacteroidota</taxon>
        <taxon>Sphingobacteriia</taxon>
        <taxon>Sphingobacteriales</taxon>
        <taxon>Sphingobacteriaceae</taxon>
        <taxon>Sphingobacterium</taxon>
    </lineage>
</organism>
<feature type="signal peptide" evidence="10">
    <location>
        <begin position="1"/>
        <end position="19"/>
    </location>
</feature>
<evidence type="ECO:0000313" key="13">
    <source>
        <dbReference type="EMBL" id="VTR44009.1"/>
    </source>
</evidence>
<evidence type="ECO:0000259" key="12">
    <source>
        <dbReference type="Pfam" id="PF07715"/>
    </source>
</evidence>
<dbReference type="Gene3D" id="2.40.170.20">
    <property type="entry name" value="TonB-dependent receptor, beta-barrel domain"/>
    <property type="match status" value="1"/>
</dbReference>
<keyword evidence="2 8" id="KW-0813">Transport</keyword>
<evidence type="ECO:0000313" key="14">
    <source>
        <dbReference type="Proteomes" id="UP000308196"/>
    </source>
</evidence>
<evidence type="ECO:0000256" key="3">
    <source>
        <dbReference type="ARBA" id="ARBA00022452"/>
    </source>
</evidence>
<comment type="subcellular location">
    <subcellularLocation>
        <location evidence="1 8">Cell outer membrane</location>
        <topology evidence="1 8">Multi-pass membrane protein</topology>
    </subcellularLocation>
</comment>
<dbReference type="Proteomes" id="UP000308196">
    <property type="component" value="Chromosome"/>
</dbReference>
<feature type="domain" description="TonB-dependent receptor-like beta-barrel" evidence="11">
    <location>
        <begin position="429"/>
        <end position="838"/>
    </location>
</feature>
<dbReference type="GeneID" id="78463659"/>
<dbReference type="NCBIfam" id="TIGR04057">
    <property type="entry name" value="SusC_RagA_signa"/>
    <property type="match status" value="1"/>
</dbReference>
<dbReference type="Gene3D" id="2.170.130.10">
    <property type="entry name" value="TonB-dependent receptor, plug domain"/>
    <property type="match status" value="1"/>
</dbReference>
<feature type="chain" id="PRO_5020190694" evidence="10">
    <location>
        <begin position="20"/>
        <end position="1092"/>
    </location>
</feature>
<dbReference type="InterPro" id="IPR000531">
    <property type="entry name" value="Beta-barrel_TonB"/>
</dbReference>
<comment type="similarity">
    <text evidence="8 9">Belongs to the TonB-dependent receptor family.</text>
</comment>
<dbReference type="InterPro" id="IPR008969">
    <property type="entry name" value="CarboxyPept-like_regulatory"/>
</dbReference>
<keyword evidence="13" id="KW-0675">Receptor</keyword>
<keyword evidence="5 9" id="KW-0798">TonB box</keyword>
<dbReference type="Pfam" id="PF13715">
    <property type="entry name" value="CarbopepD_reg_2"/>
    <property type="match status" value="1"/>
</dbReference>
<dbReference type="NCBIfam" id="TIGR04056">
    <property type="entry name" value="OMP_RagA_SusC"/>
    <property type="match status" value="1"/>
</dbReference>
<keyword evidence="4 8" id="KW-0812">Transmembrane</keyword>
<dbReference type="InterPro" id="IPR036942">
    <property type="entry name" value="Beta-barrel_TonB_sf"/>
</dbReference>